<keyword evidence="3" id="KW-1185">Reference proteome</keyword>
<dbReference type="PROSITE" id="PS51029">
    <property type="entry name" value="MADF"/>
    <property type="match status" value="1"/>
</dbReference>
<dbReference type="PANTHER" id="PTHR21505">
    <property type="entry name" value="MADF DOMAIN-CONTAINING PROTEIN-RELATED"/>
    <property type="match status" value="1"/>
</dbReference>
<organism evidence="2 3">
    <name type="scientific">Araneus ventricosus</name>
    <name type="common">Orbweaver spider</name>
    <name type="synonym">Epeira ventricosa</name>
    <dbReference type="NCBI Taxonomy" id="182803"/>
    <lineage>
        <taxon>Eukaryota</taxon>
        <taxon>Metazoa</taxon>
        <taxon>Ecdysozoa</taxon>
        <taxon>Arthropoda</taxon>
        <taxon>Chelicerata</taxon>
        <taxon>Arachnida</taxon>
        <taxon>Araneae</taxon>
        <taxon>Araneomorphae</taxon>
        <taxon>Entelegynae</taxon>
        <taxon>Araneoidea</taxon>
        <taxon>Araneidae</taxon>
        <taxon>Araneus</taxon>
    </lineage>
</organism>
<protein>
    <recommendedName>
        <fullName evidence="1">MADF domain-containing protein</fullName>
    </recommendedName>
</protein>
<evidence type="ECO:0000259" key="1">
    <source>
        <dbReference type="PROSITE" id="PS51029"/>
    </source>
</evidence>
<accession>A0A4Y2HIG4</accession>
<dbReference type="AlphaFoldDB" id="A0A4Y2HIG4"/>
<dbReference type="PANTHER" id="PTHR21505:SF12">
    <property type="entry name" value="MADF DOMAIN-CONTAINING PROTEIN-RELATED"/>
    <property type="match status" value="1"/>
</dbReference>
<dbReference type="EMBL" id="BGPR01001960">
    <property type="protein sequence ID" value="GBM65121.1"/>
    <property type="molecule type" value="Genomic_DNA"/>
</dbReference>
<proteinExistence type="predicted"/>
<dbReference type="OrthoDB" id="6501351at2759"/>
<dbReference type="SMART" id="SM00595">
    <property type="entry name" value="MADF"/>
    <property type="match status" value="1"/>
</dbReference>
<dbReference type="Pfam" id="PF10545">
    <property type="entry name" value="MADF_DNA_bdg"/>
    <property type="match status" value="1"/>
</dbReference>
<dbReference type="Proteomes" id="UP000499080">
    <property type="component" value="Unassembled WGS sequence"/>
</dbReference>
<sequence>MEWTRKQVITLIELFREEPVLWDQTKNEVEDKNKKKNGWTEIAEELKINKLEVQIKVREIISQFYKEMKKKKSGPGVGIKCQWFFWLQDEEDLEDNEEVEEFTVQAYQ</sequence>
<dbReference type="InterPro" id="IPR006578">
    <property type="entry name" value="MADF-dom"/>
</dbReference>
<feature type="domain" description="MADF" evidence="1">
    <location>
        <begin position="10"/>
        <end position="97"/>
    </location>
</feature>
<gene>
    <name evidence="2" type="ORF">AVEN_70840_1</name>
</gene>
<name>A0A4Y2HIG4_ARAVE</name>
<comment type="caution">
    <text evidence="2">The sequence shown here is derived from an EMBL/GenBank/DDBJ whole genome shotgun (WGS) entry which is preliminary data.</text>
</comment>
<evidence type="ECO:0000313" key="3">
    <source>
        <dbReference type="Proteomes" id="UP000499080"/>
    </source>
</evidence>
<evidence type="ECO:0000313" key="2">
    <source>
        <dbReference type="EMBL" id="GBM65121.1"/>
    </source>
</evidence>
<reference evidence="2 3" key="1">
    <citation type="journal article" date="2019" name="Sci. Rep.">
        <title>Orb-weaving spider Araneus ventricosus genome elucidates the spidroin gene catalogue.</title>
        <authorList>
            <person name="Kono N."/>
            <person name="Nakamura H."/>
            <person name="Ohtoshi R."/>
            <person name="Moran D.A.P."/>
            <person name="Shinohara A."/>
            <person name="Yoshida Y."/>
            <person name="Fujiwara M."/>
            <person name="Mori M."/>
            <person name="Tomita M."/>
            <person name="Arakawa K."/>
        </authorList>
    </citation>
    <scope>NUCLEOTIDE SEQUENCE [LARGE SCALE GENOMIC DNA]</scope>
</reference>